<proteinExistence type="predicted"/>
<protein>
    <submittedName>
        <fullName evidence="2">Uncharacterized protein</fullName>
    </submittedName>
</protein>
<accession>A0ABP9C9J1</accession>
<feature type="transmembrane region" description="Helical" evidence="1">
    <location>
        <begin position="21"/>
        <end position="42"/>
    </location>
</feature>
<comment type="caution">
    <text evidence="2">The sequence shown here is derived from an EMBL/GenBank/DDBJ whole genome shotgun (WGS) entry which is preliminary data.</text>
</comment>
<dbReference type="Pfam" id="PF19578">
    <property type="entry name" value="DUF6090"/>
    <property type="match status" value="1"/>
</dbReference>
<name>A0ABP9C9J1_9FLAO</name>
<keyword evidence="1" id="KW-1133">Transmembrane helix</keyword>
<dbReference type="EMBL" id="BAABJW010000002">
    <property type="protein sequence ID" value="GAA4806586.1"/>
    <property type="molecule type" value="Genomic_DNA"/>
</dbReference>
<dbReference type="InterPro" id="IPR045749">
    <property type="entry name" value="DUF6090"/>
</dbReference>
<dbReference type="Proteomes" id="UP001501433">
    <property type="component" value="Unassembled WGS sequence"/>
</dbReference>
<evidence type="ECO:0000256" key="1">
    <source>
        <dbReference type="SAM" id="Phobius"/>
    </source>
</evidence>
<gene>
    <name evidence="2" type="ORF">GCM10023330_11360</name>
</gene>
<keyword evidence="3" id="KW-1185">Reference proteome</keyword>
<sequence>MIKFFRKIRQNLLSEGKTGKYIKYALGEIMLVVIGILIALSLNNWNSQRLSNERNDALLIKLSKELDLNIERAAGLDSLDLNSGFRNKFKFTDSILNLLDNNKAINHLDYIVSELIFFVNTFNLNTSIFQELKNTGSLYSIGSDSLVAQIQKYYQLCDRESFYNLEYSKNVNTLKFKCSDGWYDFKYLYQKDSDEALKLHPWIRNPRSLEYIHFRQFVNAARNHNRLMSYKLNGIIQESEKLKNQIAEEQNKKRI</sequence>
<organism evidence="2 3">
    <name type="scientific">Litoribaculum gwangyangense</name>
    <dbReference type="NCBI Taxonomy" id="1130722"/>
    <lineage>
        <taxon>Bacteria</taxon>
        <taxon>Pseudomonadati</taxon>
        <taxon>Bacteroidota</taxon>
        <taxon>Flavobacteriia</taxon>
        <taxon>Flavobacteriales</taxon>
        <taxon>Flavobacteriaceae</taxon>
        <taxon>Litoribaculum</taxon>
    </lineage>
</organism>
<evidence type="ECO:0000313" key="2">
    <source>
        <dbReference type="EMBL" id="GAA4806586.1"/>
    </source>
</evidence>
<reference evidence="3" key="1">
    <citation type="journal article" date="2019" name="Int. J. Syst. Evol. Microbiol.">
        <title>The Global Catalogue of Microorganisms (GCM) 10K type strain sequencing project: providing services to taxonomists for standard genome sequencing and annotation.</title>
        <authorList>
            <consortium name="The Broad Institute Genomics Platform"/>
            <consortium name="The Broad Institute Genome Sequencing Center for Infectious Disease"/>
            <person name="Wu L."/>
            <person name="Ma J."/>
        </authorList>
    </citation>
    <scope>NUCLEOTIDE SEQUENCE [LARGE SCALE GENOMIC DNA]</scope>
    <source>
        <strain evidence="3">JCM 18325</strain>
    </source>
</reference>
<keyword evidence="1" id="KW-0472">Membrane</keyword>
<dbReference type="RefSeq" id="WP_345275991.1">
    <property type="nucleotide sequence ID" value="NZ_BAABJW010000002.1"/>
</dbReference>
<keyword evidence="1" id="KW-0812">Transmembrane</keyword>
<evidence type="ECO:0000313" key="3">
    <source>
        <dbReference type="Proteomes" id="UP001501433"/>
    </source>
</evidence>